<gene>
    <name evidence="2" type="ORF">Cfor_00350</name>
</gene>
<dbReference type="EMBL" id="BLKM01000101">
    <property type="protein sequence ID" value="GFG28948.1"/>
    <property type="molecule type" value="Genomic_DNA"/>
</dbReference>
<proteinExistence type="predicted"/>
<evidence type="ECO:0008006" key="4">
    <source>
        <dbReference type="Google" id="ProtNLM"/>
    </source>
</evidence>
<feature type="chain" id="PRO_5027080061" description="Protein G12" evidence="1">
    <location>
        <begin position="17"/>
        <end position="206"/>
    </location>
</feature>
<dbReference type="PANTHER" id="PTHR21163:SF1">
    <property type="entry name" value="PROTEIN G12"/>
    <property type="match status" value="1"/>
</dbReference>
<keyword evidence="1" id="KW-0732">Signal</keyword>
<name>A0A6L2PEY0_COPFO</name>
<feature type="signal peptide" evidence="1">
    <location>
        <begin position="1"/>
        <end position="16"/>
    </location>
</feature>
<organism evidence="2 3">
    <name type="scientific">Coptotermes formosanus</name>
    <name type="common">Formosan subterranean termite</name>
    <dbReference type="NCBI Taxonomy" id="36987"/>
    <lineage>
        <taxon>Eukaryota</taxon>
        <taxon>Metazoa</taxon>
        <taxon>Ecdysozoa</taxon>
        <taxon>Arthropoda</taxon>
        <taxon>Hexapoda</taxon>
        <taxon>Insecta</taxon>
        <taxon>Pterygota</taxon>
        <taxon>Neoptera</taxon>
        <taxon>Polyneoptera</taxon>
        <taxon>Dictyoptera</taxon>
        <taxon>Blattodea</taxon>
        <taxon>Blattoidea</taxon>
        <taxon>Termitoidae</taxon>
        <taxon>Rhinotermitidae</taxon>
        <taxon>Coptotermes</taxon>
    </lineage>
</organism>
<comment type="caution">
    <text evidence="2">The sequence shown here is derived from an EMBL/GenBank/DDBJ whole genome shotgun (WGS) entry which is preliminary data.</text>
</comment>
<keyword evidence="3" id="KW-1185">Reference proteome</keyword>
<dbReference type="Proteomes" id="UP000502823">
    <property type="component" value="Unassembled WGS sequence"/>
</dbReference>
<dbReference type="InParanoid" id="A0A6L2PEY0"/>
<evidence type="ECO:0000256" key="1">
    <source>
        <dbReference type="SAM" id="SignalP"/>
    </source>
</evidence>
<accession>A0A6L2PEY0</accession>
<reference evidence="3" key="1">
    <citation type="submission" date="2020-01" db="EMBL/GenBank/DDBJ databases">
        <title>Draft genome sequence of the Termite Coptotermes fromosanus.</title>
        <authorList>
            <person name="Itakura S."/>
            <person name="Yosikawa Y."/>
            <person name="Umezawa K."/>
        </authorList>
    </citation>
    <scope>NUCLEOTIDE SEQUENCE [LARGE SCALE GENOMIC DNA]</scope>
</reference>
<protein>
    <recommendedName>
        <fullName evidence="4">Protein G12</fullName>
    </recommendedName>
</protein>
<evidence type="ECO:0000313" key="2">
    <source>
        <dbReference type="EMBL" id="GFG28948.1"/>
    </source>
</evidence>
<dbReference type="OrthoDB" id="8192611at2759"/>
<evidence type="ECO:0000313" key="3">
    <source>
        <dbReference type="Proteomes" id="UP000502823"/>
    </source>
</evidence>
<sequence>MKVPVVILAVLGVAFGNPLPTRSLQDDLNDFLALVPTDKVLEIALDYLSNDKEVQEFVIYIQSEEFLKIHRTVEDLKEYKDFVRFINDLGVDVYAIINKIHEILGLPPFEPKKDIRRGVGINGLIDDVIAVLPLEDLRALFDRKLETSEDFRALVKAIQSPEFANIVETLRALPEYQRLLQSLRDKGVDVDRIIELLRALFGLPPH</sequence>
<dbReference type="AlphaFoldDB" id="A0A6L2PEY0"/>
<dbReference type="Pfam" id="PF06757">
    <property type="entry name" value="Ins_allergen_rp"/>
    <property type="match status" value="1"/>
</dbReference>
<dbReference type="InterPro" id="IPR010629">
    <property type="entry name" value="Ins_allergen"/>
</dbReference>
<dbReference type="PANTHER" id="PTHR21163">
    <property type="entry name" value="PROTEIN G12"/>
    <property type="match status" value="1"/>
</dbReference>